<proteinExistence type="predicted"/>
<dbReference type="PANTHER" id="PTHR47618:SF2">
    <property type="entry name" value="CYCLIC-DI-AMP PHOSPHODIESTERASE GDPP"/>
    <property type="match status" value="1"/>
</dbReference>
<dbReference type="Pfam" id="PF01368">
    <property type="entry name" value="DHH"/>
    <property type="match status" value="1"/>
</dbReference>
<reference evidence="2" key="2">
    <citation type="journal article" date="2021" name="PeerJ">
        <title>Extensive microbial diversity within the chicken gut microbiome revealed by metagenomics and culture.</title>
        <authorList>
            <person name="Gilroy R."/>
            <person name="Ravi A."/>
            <person name="Getino M."/>
            <person name="Pursley I."/>
            <person name="Horton D.L."/>
            <person name="Alikhan N.F."/>
            <person name="Baker D."/>
            <person name="Gharbi K."/>
            <person name="Hall N."/>
            <person name="Watson M."/>
            <person name="Adriaenssens E.M."/>
            <person name="Foster-Nyarko E."/>
            <person name="Jarju S."/>
            <person name="Secka A."/>
            <person name="Antonio M."/>
            <person name="Oren A."/>
            <person name="Chaudhuri R.R."/>
            <person name="La Ragione R."/>
            <person name="Hildebrand F."/>
            <person name="Pallen M.J."/>
        </authorList>
    </citation>
    <scope>NUCLEOTIDE SEQUENCE</scope>
    <source>
        <strain evidence="2">CHK184-20233</strain>
    </source>
</reference>
<dbReference type="InterPro" id="IPR038763">
    <property type="entry name" value="DHH_sf"/>
</dbReference>
<dbReference type="InterPro" id="IPR051319">
    <property type="entry name" value="Oligoribo/pAp-PDE_c-di-AMP_PDE"/>
</dbReference>
<sequence length="330" mass="37236">MKLIERKKELKQKLKSAKTVFIMAHKDLDLDALGSSIGLYIILEKLNKNCFLIINDTKHESGVSKVFKELEGCLNIIKDSEIEDNLYIRSKKNLLVILDTNKEELVQARDAINYFDKENIVILDHHELGETSIDAGLMIIDNDISSTCEMITNLIEAYKMELDPYYATLLLSGIVLDTNNFTLKTNSETYYAAYYLSSMGASTKKVQYLLKQDLKEYIERQKVITNVDIINNRIAIAKGSPYMVYRREDIAKIADTLLFFNDIEASFVIAKTTSKTISISGRSLGNYDISKILTPLGGGGNKTVGATRISDSTISKVETKLKQILKKEEE</sequence>
<dbReference type="Gene3D" id="3.90.1640.10">
    <property type="entry name" value="inorganic pyrophosphatase (n-terminal core)"/>
    <property type="match status" value="1"/>
</dbReference>
<comment type="caution">
    <text evidence="2">The sequence shown here is derived from an EMBL/GenBank/DDBJ whole genome shotgun (WGS) entry which is preliminary data.</text>
</comment>
<reference evidence="2" key="1">
    <citation type="submission" date="2020-10" db="EMBL/GenBank/DDBJ databases">
        <authorList>
            <person name="Gilroy R."/>
        </authorList>
    </citation>
    <scope>NUCLEOTIDE SEQUENCE</scope>
    <source>
        <strain evidence="2">CHK184-20233</strain>
    </source>
</reference>
<organism evidence="2 3">
    <name type="scientific">Candidatus Onthousia excrementipullorum</name>
    <dbReference type="NCBI Taxonomy" id="2840884"/>
    <lineage>
        <taxon>Bacteria</taxon>
        <taxon>Bacillati</taxon>
        <taxon>Bacillota</taxon>
        <taxon>Bacilli</taxon>
        <taxon>Candidatus Onthousia</taxon>
    </lineage>
</organism>
<dbReference type="InterPro" id="IPR001667">
    <property type="entry name" value="DDH_dom"/>
</dbReference>
<dbReference type="EMBL" id="DVHC01000062">
    <property type="protein sequence ID" value="HIR59688.1"/>
    <property type="molecule type" value="Genomic_DNA"/>
</dbReference>
<dbReference type="AlphaFoldDB" id="A0A9D1DVI4"/>
<dbReference type="PANTHER" id="PTHR47618">
    <property type="entry name" value="BIFUNCTIONAL OLIGORIBONUCLEASE AND PAP PHOSPHATASE NRNA"/>
    <property type="match status" value="1"/>
</dbReference>
<evidence type="ECO:0000313" key="2">
    <source>
        <dbReference type="EMBL" id="HIR59688.1"/>
    </source>
</evidence>
<evidence type="ECO:0000313" key="3">
    <source>
        <dbReference type="Proteomes" id="UP000824232"/>
    </source>
</evidence>
<evidence type="ECO:0000259" key="1">
    <source>
        <dbReference type="Pfam" id="PF01368"/>
    </source>
</evidence>
<feature type="domain" description="DDH" evidence="1">
    <location>
        <begin position="20"/>
        <end position="174"/>
    </location>
</feature>
<dbReference type="Proteomes" id="UP000824232">
    <property type="component" value="Unassembled WGS sequence"/>
</dbReference>
<name>A0A9D1DVI4_9FIRM</name>
<dbReference type="SUPFAM" id="SSF64182">
    <property type="entry name" value="DHH phosphoesterases"/>
    <property type="match status" value="1"/>
</dbReference>
<dbReference type="Gene3D" id="3.10.310.30">
    <property type="match status" value="1"/>
</dbReference>
<protein>
    <submittedName>
        <fullName evidence="2">DHH family phosphoesterase</fullName>
    </submittedName>
</protein>
<gene>
    <name evidence="2" type="ORF">IAB38_06520</name>
</gene>
<accession>A0A9D1DVI4</accession>